<keyword evidence="1" id="KW-1133">Transmembrane helix</keyword>
<dbReference type="Proteomes" id="UP000653692">
    <property type="component" value="Unassembled WGS sequence"/>
</dbReference>
<protein>
    <recommendedName>
        <fullName evidence="5">Transposase</fullName>
    </recommendedName>
</protein>
<evidence type="ECO:0000313" key="3">
    <source>
        <dbReference type="EMBL" id="HIP89665.1"/>
    </source>
</evidence>
<dbReference type="EMBL" id="DQUG01000022">
    <property type="protein sequence ID" value="HIP74661.1"/>
    <property type="molecule type" value="Genomic_DNA"/>
</dbReference>
<evidence type="ECO:0000256" key="1">
    <source>
        <dbReference type="SAM" id="Phobius"/>
    </source>
</evidence>
<dbReference type="Proteomes" id="UP000649326">
    <property type="component" value="Unassembled WGS sequence"/>
</dbReference>
<evidence type="ECO:0008006" key="5">
    <source>
        <dbReference type="Google" id="ProtNLM"/>
    </source>
</evidence>
<comment type="caution">
    <text evidence="2">The sequence shown here is derived from an EMBL/GenBank/DDBJ whole genome shotgun (WGS) entry which is preliminary data.</text>
</comment>
<dbReference type="EMBL" id="DQUR01000240">
    <property type="protein sequence ID" value="HIP89665.1"/>
    <property type="molecule type" value="Genomic_DNA"/>
</dbReference>
<keyword evidence="1" id="KW-0812">Transmembrane</keyword>
<sequence>MRRRLSITDVSLNLVKRIEILFSIAKNFGLRFIRAVNRRGLVVKIILSLLAFNIYQYIVGGK</sequence>
<evidence type="ECO:0000313" key="4">
    <source>
        <dbReference type="Proteomes" id="UP000649326"/>
    </source>
</evidence>
<gene>
    <name evidence="2" type="ORF">EYH13_00580</name>
    <name evidence="3" type="ORF">EYH24_07110</name>
</gene>
<proteinExistence type="predicted"/>
<dbReference type="AlphaFoldDB" id="A0A832Z926"/>
<accession>A0A832Z926</accession>
<evidence type="ECO:0000313" key="2">
    <source>
        <dbReference type="EMBL" id="HIP74661.1"/>
    </source>
</evidence>
<feature type="transmembrane region" description="Helical" evidence="1">
    <location>
        <begin position="41"/>
        <end position="59"/>
    </location>
</feature>
<reference evidence="2" key="1">
    <citation type="journal article" date="2020" name="ISME J.">
        <title>Gammaproteobacteria mediating utilization of methyl-, sulfur- and petroleum organic compounds in deep ocean hydrothermal plumes.</title>
        <authorList>
            <person name="Zhou Z."/>
            <person name="Liu Y."/>
            <person name="Pan J."/>
            <person name="Cron B.R."/>
            <person name="Toner B.M."/>
            <person name="Anantharaman K."/>
            <person name="Breier J.A."/>
            <person name="Dick G.J."/>
            <person name="Li M."/>
        </authorList>
    </citation>
    <scope>NUCLEOTIDE SEQUENCE</scope>
    <source>
        <strain evidence="2">SZUA-1451</strain>
        <strain evidence="3">SZUA-1476</strain>
    </source>
</reference>
<keyword evidence="1" id="KW-0472">Membrane</keyword>
<organism evidence="2 4">
    <name type="scientific">Thermococcus paralvinellae</name>
    <dbReference type="NCBI Taxonomy" id="582419"/>
    <lineage>
        <taxon>Archaea</taxon>
        <taxon>Methanobacteriati</taxon>
        <taxon>Methanobacteriota</taxon>
        <taxon>Thermococci</taxon>
        <taxon>Thermococcales</taxon>
        <taxon>Thermococcaceae</taxon>
        <taxon>Thermococcus</taxon>
    </lineage>
</organism>
<name>A0A832Z926_9EURY</name>